<dbReference type="Proteomes" id="UP000247755">
    <property type="component" value="Unassembled WGS sequence"/>
</dbReference>
<dbReference type="InterPro" id="IPR010985">
    <property type="entry name" value="Ribbon_hlx_hlx"/>
</dbReference>
<comment type="similarity">
    <text evidence="2">Belongs to the TacA antitoxin family.</text>
</comment>
<proteinExistence type="inferred from homology"/>
<dbReference type="RefSeq" id="WP_072445053.1">
    <property type="nucleotide sequence ID" value="NZ_CADFDT010000030.1"/>
</dbReference>
<dbReference type="SUPFAM" id="SSF47598">
    <property type="entry name" value="Ribbon-helix-helix"/>
    <property type="match status" value="1"/>
</dbReference>
<dbReference type="GO" id="GO:0006355">
    <property type="term" value="P:regulation of DNA-templated transcription"/>
    <property type="evidence" value="ECO:0007669"/>
    <property type="project" value="InterPro"/>
</dbReference>
<dbReference type="PANTHER" id="PTHR35401">
    <property type="entry name" value="COPG FAMILY HELIX-TURN-HELIX PROTEIN-RELATED-RELATED"/>
    <property type="match status" value="1"/>
</dbReference>
<keyword evidence="1" id="KW-1277">Toxin-antitoxin system</keyword>
<evidence type="ECO:0000313" key="4">
    <source>
        <dbReference type="Proteomes" id="UP000247755"/>
    </source>
</evidence>
<reference evidence="3 4" key="1">
    <citation type="submission" date="2018-05" db="EMBL/GenBank/DDBJ databases">
        <title>Comparative genomics of bacterial root endophytes of switchgrass collected from native prairies over two seasons.</title>
        <authorList>
            <person name="Tang Y."/>
        </authorList>
    </citation>
    <scope>NUCLEOTIDE SEQUENCE [LARGE SCALE GENOMIC DNA]</scope>
    <source>
        <strain evidence="3 4">NFIX32</strain>
    </source>
</reference>
<evidence type="ECO:0000313" key="3">
    <source>
        <dbReference type="EMBL" id="PXX23102.1"/>
    </source>
</evidence>
<dbReference type="Gene3D" id="1.20.5.780">
    <property type="entry name" value="Single helix bin"/>
    <property type="match status" value="1"/>
</dbReference>
<name>A0A318HXQ6_BURPY</name>
<sequence>MATTRFEARIESDVHATIRRAAEMQGRTMTDFVISAAREAAQRAIAEAEVIRLSLSDSQRFADALISPPEPADALKRAIASHDRLLRDE</sequence>
<evidence type="ECO:0000256" key="2">
    <source>
        <dbReference type="ARBA" id="ARBA00049988"/>
    </source>
</evidence>
<dbReference type="Pfam" id="PF08681">
    <property type="entry name" value="TacA1"/>
    <property type="match status" value="1"/>
</dbReference>
<organism evidence="3 4">
    <name type="scientific">Burkholderia pyrrocinia</name>
    <name type="common">Pseudomonas pyrrocinia</name>
    <dbReference type="NCBI Taxonomy" id="60550"/>
    <lineage>
        <taxon>Bacteria</taxon>
        <taxon>Pseudomonadati</taxon>
        <taxon>Pseudomonadota</taxon>
        <taxon>Betaproteobacteria</taxon>
        <taxon>Burkholderiales</taxon>
        <taxon>Burkholderiaceae</taxon>
        <taxon>Burkholderia</taxon>
        <taxon>Burkholderia cepacia complex</taxon>
    </lineage>
</organism>
<protein>
    <submittedName>
        <fullName evidence="3">Uncharacterized protein (DUF1778 family)</fullName>
    </submittedName>
</protein>
<accession>A0A318HXQ6</accession>
<dbReference type="PANTHER" id="PTHR35401:SF2">
    <property type="entry name" value="ABC-TYPE TRANSPORT SYSTEM"/>
    <property type="match status" value="1"/>
</dbReference>
<dbReference type="EMBL" id="QJJY01000036">
    <property type="protein sequence ID" value="PXX23102.1"/>
    <property type="molecule type" value="Genomic_DNA"/>
</dbReference>
<evidence type="ECO:0000256" key="1">
    <source>
        <dbReference type="ARBA" id="ARBA00022649"/>
    </source>
</evidence>
<dbReference type="AlphaFoldDB" id="A0A318HXQ6"/>
<dbReference type="NCBIfam" id="NF041551">
    <property type="entry name" value="YlcI_YnfO_N"/>
    <property type="match status" value="1"/>
</dbReference>
<dbReference type="InterPro" id="IPR014795">
    <property type="entry name" value="TacA_1-like"/>
</dbReference>
<gene>
    <name evidence="3" type="ORF">NA66_103630</name>
</gene>
<comment type="caution">
    <text evidence="3">The sequence shown here is derived from an EMBL/GenBank/DDBJ whole genome shotgun (WGS) entry which is preliminary data.</text>
</comment>